<name>A0A3F3QFX3_9EURO</name>
<organism evidence="2 3">
    <name type="scientific">Aspergillus welwitschiae</name>
    <dbReference type="NCBI Taxonomy" id="1341132"/>
    <lineage>
        <taxon>Eukaryota</taxon>
        <taxon>Fungi</taxon>
        <taxon>Dikarya</taxon>
        <taxon>Ascomycota</taxon>
        <taxon>Pezizomycotina</taxon>
        <taxon>Eurotiomycetes</taxon>
        <taxon>Eurotiomycetidae</taxon>
        <taxon>Eurotiales</taxon>
        <taxon>Aspergillaceae</taxon>
        <taxon>Aspergillus</taxon>
        <taxon>Aspergillus subgen. Circumdati</taxon>
    </lineage>
</organism>
<dbReference type="STRING" id="1341132.A0A3F3QFX3"/>
<protein>
    <submittedName>
        <fullName evidence="2">Uncharacterized protein</fullName>
    </submittedName>
</protein>
<evidence type="ECO:0000313" key="3">
    <source>
        <dbReference type="Proteomes" id="UP000253729"/>
    </source>
</evidence>
<accession>A0A3F3QFX3</accession>
<feature type="chain" id="PRO_5017629578" evidence="1">
    <location>
        <begin position="27"/>
        <end position="110"/>
    </location>
</feature>
<dbReference type="Proteomes" id="UP000253729">
    <property type="component" value="Unassembled WGS sequence"/>
</dbReference>
<keyword evidence="3" id="KW-1185">Reference proteome</keyword>
<sequence length="110" mass="12473">MLSSLLSQGAAVSLAVLSLLPSPVAAEIFEKLSGVPNGELQTPILHFEPHTDVIPSNTTRLEIRQQSSRQRDYSLANRPSAERCRRFRTSRDGYVHPRTRRLWKAFPHPR</sequence>
<dbReference type="AlphaFoldDB" id="A0A3F3QFX3"/>
<dbReference type="EMBL" id="KZ852034">
    <property type="protein sequence ID" value="RDH38178.1"/>
    <property type="molecule type" value="Genomic_DNA"/>
</dbReference>
<dbReference type="RefSeq" id="XP_026631200.1">
    <property type="nucleotide sequence ID" value="XM_026776436.1"/>
</dbReference>
<evidence type="ECO:0000256" key="1">
    <source>
        <dbReference type="SAM" id="SignalP"/>
    </source>
</evidence>
<feature type="signal peptide" evidence="1">
    <location>
        <begin position="1"/>
        <end position="26"/>
    </location>
</feature>
<keyword evidence="1" id="KW-0732">Signal</keyword>
<gene>
    <name evidence="2" type="ORF">BDQ94DRAFT_74135</name>
</gene>
<evidence type="ECO:0000313" key="2">
    <source>
        <dbReference type="EMBL" id="RDH38178.1"/>
    </source>
</evidence>
<proteinExistence type="predicted"/>
<reference evidence="2 3" key="1">
    <citation type="submission" date="2018-07" db="EMBL/GenBank/DDBJ databases">
        <title>The genomes of Aspergillus section Nigri reveals drivers in fungal speciation.</title>
        <authorList>
            <consortium name="DOE Joint Genome Institute"/>
            <person name="Vesth T.C."/>
            <person name="Nybo J."/>
            <person name="Theobald S."/>
            <person name="Brandl J."/>
            <person name="Frisvad J.C."/>
            <person name="Nielsen K.F."/>
            <person name="Lyhne E.K."/>
            <person name="Kogle M.E."/>
            <person name="Kuo A."/>
            <person name="Riley R."/>
            <person name="Clum A."/>
            <person name="Nolan M."/>
            <person name="Lipzen A."/>
            <person name="Salamov A."/>
            <person name="Henrissat B."/>
            <person name="Wiebenga A."/>
            <person name="De vries R.P."/>
            <person name="Grigoriev I.V."/>
            <person name="Mortensen U.H."/>
            <person name="Andersen M.R."/>
            <person name="Baker S.E."/>
        </authorList>
    </citation>
    <scope>NUCLEOTIDE SEQUENCE [LARGE SCALE GENOMIC DNA]</scope>
    <source>
        <strain evidence="2 3">CBS 139.54b</strain>
    </source>
</reference>
<dbReference type="GeneID" id="38144792"/>